<evidence type="ECO:0000256" key="1">
    <source>
        <dbReference type="SAM" id="Phobius"/>
    </source>
</evidence>
<dbReference type="CDD" id="cd00077">
    <property type="entry name" value="HDc"/>
    <property type="match status" value="1"/>
</dbReference>
<proteinExistence type="predicted"/>
<dbReference type="GO" id="GO:0016787">
    <property type="term" value="F:hydrolase activity"/>
    <property type="evidence" value="ECO:0007669"/>
    <property type="project" value="UniProtKB-KW"/>
</dbReference>
<evidence type="ECO:0000313" key="4">
    <source>
        <dbReference type="EMBL" id="CAA9470192.1"/>
    </source>
</evidence>
<dbReference type="Gene3D" id="1.10.3210.10">
    <property type="entry name" value="Hypothetical protein af1432"/>
    <property type="match status" value="1"/>
</dbReference>
<dbReference type="InterPro" id="IPR035965">
    <property type="entry name" value="PAS-like_dom_sf"/>
</dbReference>
<dbReference type="InterPro" id="IPR000014">
    <property type="entry name" value="PAS"/>
</dbReference>
<organism evidence="4">
    <name type="scientific">uncultured Solirubrobacteraceae bacterium</name>
    <dbReference type="NCBI Taxonomy" id="1162706"/>
    <lineage>
        <taxon>Bacteria</taxon>
        <taxon>Bacillati</taxon>
        <taxon>Actinomycetota</taxon>
        <taxon>Thermoleophilia</taxon>
        <taxon>Solirubrobacterales</taxon>
        <taxon>Solirubrobacteraceae</taxon>
        <taxon>environmental samples</taxon>
    </lineage>
</organism>
<dbReference type="InterPro" id="IPR003607">
    <property type="entry name" value="HD/PDEase_dom"/>
</dbReference>
<dbReference type="SUPFAM" id="SSF55785">
    <property type="entry name" value="PYP-like sensor domain (PAS domain)"/>
    <property type="match status" value="1"/>
</dbReference>
<keyword evidence="1" id="KW-0472">Membrane</keyword>
<name>A0A6J4RCI2_9ACTN</name>
<dbReference type="SUPFAM" id="SSF109604">
    <property type="entry name" value="HD-domain/PDEase-like"/>
    <property type="match status" value="1"/>
</dbReference>
<dbReference type="PROSITE" id="PS51832">
    <property type="entry name" value="HD_GYP"/>
    <property type="match status" value="1"/>
</dbReference>
<dbReference type="PROSITE" id="PS50112">
    <property type="entry name" value="PAS"/>
    <property type="match status" value="1"/>
</dbReference>
<dbReference type="InterPro" id="IPR052020">
    <property type="entry name" value="Cyclic_di-GMP/3'3'-cGAMP_PDE"/>
</dbReference>
<dbReference type="SMART" id="SM00471">
    <property type="entry name" value="HDc"/>
    <property type="match status" value="1"/>
</dbReference>
<dbReference type="InterPro" id="IPR037522">
    <property type="entry name" value="HD_GYP_dom"/>
</dbReference>
<gene>
    <name evidence="4" type="ORF">AVDCRST_MAG53-1220</name>
</gene>
<keyword evidence="1" id="KW-0812">Transmembrane</keyword>
<feature type="transmembrane region" description="Helical" evidence="1">
    <location>
        <begin position="31"/>
        <end position="50"/>
    </location>
</feature>
<dbReference type="Pfam" id="PF08447">
    <property type="entry name" value="PAS_3"/>
    <property type="match status" value="1"/>
</dbReference>
<feature type="domain" description="HD-GYP" evidence="3">
    <location>
        <begin position="241"/>
        <end position="437"/>
    </location>
</feature>
<sequence>MALRRLGACAAAALLFAGLYLARTRNAEIADAVLLMFVVPIAIVAFEFGLRGGLAAASSAITLVAVWDATASNAIGAIDYLTRATAFLVIGAGIGWTADMRRALEKSLIHAQDMSLDMIATAGRDGFFLTLNPAWERVLGLPRATLLSRPIVDFIHPDDVEATSRAAARLERDGDVVNFRNRYRTADGNYCWLEWNAHLDVDEGVIYATARDVTVQHEAETVLADHAEVLERAVLARTAALDVARVDSLRRLAVAAEFRDDDTHQHTSRVGLCAAAITAELGLTPEFAVQLKEAAPLHDVGKIGVSDTILLKPGRLTPAEHAQMQEHARIGAEILCGSDFPVLQLAAAIALSHHERWDGTGYPDGLQGAEIPIEGRIVAVADVFDALTHARPYKEAWPAARALDVIRSESGTHFDPEVVAAFERLQGPTTTWASVHA</sequence>
<keyword evidence="4" id="KW-0378">Hydrolase</keyword>
<accession>A0A6J4RCI2</accession>
<dbReference type="InterPro" id="IPR013655">
    <property type="entry name" value="PAS_fold_3"/>
</dbReference>
<dbReference type="NCBIfam" id="TIGR00229">
    <property type="entry name" value="sensory_box"/>
    <property type="match status" value="1"/>
</dbReference>
<evidence type="ECO:0000259" key="3">
    <source>
        <dbReference type="PROSITE" id="PS51832"/>
    </source>
</evidence>
<dbReference type="CDD" id="cd00130">
    <property type="entry name" value="PAS"/>
    <property type="match status" value="1"/>
</dbReference>
<dbReference type="PANTHER" id="PTHR45228">
    <property type="entry name" value="CYCLIC DI-GMP PHOSPHODIESTERASE TM_0186-RELATED"/>
    <property type="match status" value="1"/>
</dbReference>
<reference evidence="4" key="1">
    <citation type="submission" date="2020-02" db="EMBL/GenBank/DDBJ databases">
        <authorList>
            <person name="Meier V. D."/>
        </authorList>
    </citation>
    <scope>NUCLEOTIDE SEQUENCE</scope>
    <source>
        <strain evidence="4">AVDCRST_MAG53</strain>
    </source>
</reference>
<dbReference type="Gene3D" id="3.30.450.20">
    <property type="entry name" value="PAS domain"/>
    <property type="match status" value="1"/>
</dbReference>
<dbReference type="PANTHER" id="PTHR45228:SF8">
    <property type="entry name" value="TWO-COMPONENT RESPONSE REGULATOR-RELATED"/>
    <property type="match status" value="1"/>
</dbReference>
<protein>
    <submittedName>
        <fullName evidence="4">Response regulator receiver modulated metal dependent phosphohydrolase</fullName>
    </submittedName>
</protein>
<dbReference type="EMBL" id="CADCVR010000001">
    <property type="protein sequence ID" value="CAA9470192.1"/>
    <property type="molecule type" value="Genomic_DNA"/>
</dbReference>
<dbReference type="AlphaFoldDB" id="A0A6J4RCI2"/>
<dbReference type="Pfam" id="PF13487">
    <property type="entry name" value="HD_5"/>
    <property type="match status" value="1"/>
</dbReference>
<evidence type="ECO:0000259" key="2">
    <source>
        <dbReference type="PROSITE" id="PS50112"/>
    </source>
</evidence>
<feature type="domain" description="PAS" evidence="2">
    <location>
        <begin position="104"/>
        <end position="174"/>
    </location>
</feature>
<dbReference type="SMART" id="SM00091">
    <property type="entry name" value="PAS"/>
    <property type="match status" value="1"/>
</dbReference>
<keyword evidence="1" id="KW-1133">Transmembrane helix</keyword>